<evidence type="ECO:0000313" key="2">
    <source>
        <dbReference type="EMBL" id="GMI42427.1"/>
    </source>
</evidence>
<feature type="region of interest" description="Disordered" evidence="1">
    <location>
        <begin position="32"/>
        <end position="58"/>
    </location>
</feature>
<keyword evidence="3" id="KW-1185">Reference proteome</keyword>
<gene>
    <name evidence="2" type="ORF">TeGR_g4194</name>
</gene>
<evidence type="ECO:0000313" key="3">
    <source>
        <dbReference type="Proteomes" id="UP001165060"/>
    </source>
</evidence>
<name>A0ABQ6N860_9STRA</name>
<protein>
    <submittedName>
        <fullName evidence="2">Uncharacterized protein</fullName>
    </submittedName>
</protein>
<proteinExistence type="predicted"/>
<organism evidence="2 3">
    <name type="scientific">Tetraparma gracilis</name>
    <dbReference type="NCBI Taxonomy" id="2962635"/>
    <lineage>
        <taxon>Eukaryota</taxon>
        <taxon>Sar</taxon>
        <taxon>Stramenopiles</taxon>
        <taxon>Ochrophyta</taxon>
        <taxon>Bolidophyceae</taxon>
        <taxon>Parmales</taxon>
        <taxon>Triparmaceae</taxon>
        <taxon>Tetraparma</taxon>
    </lineage>
</organism>
<reference evidence="2 3" key="1">
    <citation type="journal article" date="2023" name="Commun. Biol.">
        <title>Genome analysis of Parmales, the sister group of diatoms, reveals the evolutionary specialization of diatoms from phago-mixotrophs to photoautotrophs.</title>
        <authorList>
            <person name="Ban H."/>
            <person name="Sato S."/>
            <person name="Yoshikawa S."/>
            <person name="Yamada K."/>
            <person name="Nakamura Y."/>
            <person name="Ichinomiya M."/>
            <person name="Sato N."/>
            <person name="Blanc-Mathieu R."/>
            <person name="Endo H."/>
            <person name="Kuwata A."/>
            <person name="Ogata H."/>
        </authorList>
    </citation>
    <scope>NUCLEOTIDE SEQUENCE [LARGE SCALE GENOMIC DNA]</scope>
</reference>
<comment type="caution">
    <text evidence="2">The sequence shown here is derived from an EMBL/GenBank/DDBJ whole genome shotgun (WGS) entry which is preliminary data.</text>
</comment>
<dbReference type="Proteomes" id="UP001165060">
    <property type="component" value="Unassembled WGS sequence"/>
</dbReference>
<dbReference type="EMBL" id="BRYB01001066">
    <property type="protein sequence ID" value="GMI42427.1"/>
    <property type="molecule type" value="Genomic_DNA"/>
</dbReference>
<evidence type="ECO:0000256" key="1">
    <source>
        <dbReference type="SAM" id="MobiDB-lite"/>
    </source>
</evidence>
<feature type="compositionally biased region" description="Basic and acidic residues" evidence="1">
    <location>
        <begin position="41"/>
        <end position="58"/>
    </location>
</feature>
<accession>A0ABQ6N860</accession>
<sequence>MDLASKFGSFSLDDDLVCSSCSRAVRGRCQSMDEVPEAAPEEGKGGDPEDEVLKPREFEPARSPFSYEGRGYCNLECFFDAHRAKPGLCMYVDKLASLLFQYGLSEKSHK</sequence>